<evidence type="ECO:0000256" key="1">
    <source>
        <dbReference type="SAM" id="Phobius"/>
    </source>
</evidence>
<comment type="caution">
    <text evidence="2">The sequence shown here is derived from an EMBL/GenBank/DDBJ whole genome shotgun (WGS) entry which is preliminary data.</text>
</comment>
<keyword evidence="1" id="KW-1133">Transmembrane helix</keyword>
<dbReference type="RefSeq" id="WP_150874419.1">
    <property type="nucleotide sequence ID" value="NZ_VTWS01000001.1"/>
</dbReference>
<keyword evidence="3" id="KW-1185">Reference proteome</keyword>
<proteinExistence type="predicted"/>
<reference evidence="2 3" key="1">
    <citation type="submission" date="2019-09" db="EMBL/GenBank/DDBJ databases">
        <title>Genome Sequence of Larkinella sp MA1.</title>
        <authorList>
            <person name="Srinivasan S."/>
        </authorList>
    </citation>
    <scope>NUCLEOTIDE SEQUENCE [LARGE SCALE GENOMIC DNA]</scope>
    <source>
        <strain evidence="2 3">MA1</strain>
    </source>
</reference>
<feature type="transmembrane region" description="Helical" evidence="1">
    <location>
        <begin position="78"/>
        <end position="97"/>
    </location>
</feature>
<dbReference type="EMBL" id="VTWS01000001">
    <property type="protein sequence ID" value="KAA9356253.1"/>
    <property type="molecule type" value="Genomic_DNA"/>
</dbReference>
<keyword evidence="1" id="KW-0812">Transmembrane</keyword>
<sequence length="378" mass="41420">MSPLFRFVFAGILGLHGLIHGIGFVKEWHLITVNAFRATTVLPLSEKAAKVAGALWLLTGLVLLTAAVSLLTSQSRWWLVALLGIGLSQLLIVLYWPDAKAGTGLNVLILAVSLGAYADWDFNANGMAEVRGLIAESGSAKTPVITAESLTPLPPVVQKWLKRAGVVGKKRIQTVHLKQIGRMRTKPGGSWMPVEAEQVFTVSQPGFIWLARIEAAPLFFLVGRDQYRHGRGNMRIKALALVPVADAKGVEIDQGTMLRYLAETVWFPTAALSDYIQWEGLSDTSARATMHQGGVTASGVFTFNLAGDAIQFEARRFGEFDGAYRLETWSIALRDHQERAGGIRIPVQSDVTWKLKTGDFTWYTLTLTEIDYTPLSGD</sequence>
<evidence type="ECO:0000313" key="3">
    <source>
        <dbReference type="Proteomes" id="UP000326344"/>
    </source>
</evidence>
<protein>
    <submittedName>
        <fullName evidence="2">Uncharacterized protein</fullName>
    </submittedName>
</protein>
<evidence type="ECO:0000313" key="2">
    <source>
        <dbReference type="EMBL" id="KAA9356253.1"/>
    </source>
</evidence>
<dbReference type="Proteomes" id="UP000326344">
    <property type="component" value="Unassembled WGS sequence"/>
</dbReference>
<gene>
    <name evidence="2" type="ORF">F0P93_00415</name>
</gene>
<accession>A0A5N1JQZ3</accession>
<dbReference type="InterPro" id="IPR046674">
    <property type="entry name" value="DUF6544"/>
</dbReference>
<organism evidence="2 3">
    <name type="scientific">Larkinella humicola</name>
    <dbReference type="NCBI Taxonomy" id="2607654"/>
    <lineage>
        <taxon>Bacteria</taxon>
        <taxon>Pseudomonadati</taxon>
        <taxon>Bacteroidota</taxon>
        <taxon>Cytophagia</taxon>
        <taxon>Cytophagales</taxon>
        <taxon>Spirosomataceae</taxon>
        <taxon>Larkinella</taxon>
    </lineage>
</organism>
<dbReference type="Pfam" id="PF20181">
    <property type="entry name" value="DUF6544"/>
    <property type="match status" value="1"/>
</dbReference>
<feature type="transmembrane region" description="Helical" evidence="1">
    <location>
        <begin position="7"/>
        <end position="31"/>
    </location>
</feature>
<name>A0A5N1JQZ3_9BACT</name>
<dbReference type="AlphaFoldDB" id="A0A5N1JQZ3"/>
<keyword evidence="1" id="KW-0472">Membrane</keyword>
<feature type="transmembrane region" description="Helical" evidence="1">
    <location>
        <begin position="51"/>
        <end position="71"/>
    </location>
</feature>